<dbReference type="AlphaFoldDB" id="A0A5B7GHS7"/>
<name>A0A5B7GHS7_PORTR</name>
<gene>
    <name evidence="1" type="ORF">E2C01_050951</name>
</gene>
<dbReference type="Proteomes" id="UP000324222">
    <property type="component" value="Unassembled WGS sequence"/>
</dbReference>
<proteinExistence type="predicted"/>
<dbReference type="EMBL" id="VSRR010014405">
    <property type="protein sequence ID" value="MPC56983.1"/>
    <property type="molecule type" value="Genomic_DNA"/>
</dbReference>
<accession>A0A5B7GHS7</accession>
<evidence type="ECO:0000313" key="1">
    <source>
        <dbReference type="EMBL" id="MPC56983.1"/>
    </source>
</evidence>
<keyword evidence="2" id="KW-1185">Reference proteome</keyword>
<reference evidence="1 2" key="1">
    <citation type="submission" date="2019-05" db="EMBL/GenBank/DDBJ databases">
        <title>Another draft genome of Portunus trituberculatus and its Hox gene families provides insights of decapod evolution.</title>
        <authorList>
            <person name="Jeong J.-H."/>
            <person name="Song I."/>
            <person name="Kim S."/>
            <person name="Choi T."/>
            <person name="Kim D."/>
            <person name="Ryu S."/>
            <person name="Kim W."/>
        </authorList>
    </citation>
    <scope>NUCLEOTIDE SEQUENCE [LARGE SCALE GENOMIC DNA]</scope>
    <source>
        <tissue evidence="1">Muscle</tissue>
    </source>
</reference>
<evidence type="ECO:0000313" key="2">
    <source>
        <dbReference type="Proteomes" id="UP000324222"/>
    </source>
</evidence>
<protein>
    <submittedName>
        <fullName evidence="1">Uncharacterized protein</fullName>
    </submittedName>
</protein>
<sequence length="68" mass="7549">MVLIIHFPLTYQLTYQPNSKEQQPLLCSITTTTTTATHASDHSPPTILTTLTLHSRPMPSSLTQAYAH</sequence>
<organism evidence="1 2">
    <name type="scientific">Portunus trituberculatus</name>
    <name type="common">Swimming crab</name>
    <name type="synonym">Neptunus trituberculatus</name>
    <dbReference type="NCBI Taxonomy" id="210409"/>
    <lineage>
        <taxon>Eukaryota</taxon>
        <taxon>Metazoa</taxon>
        <taxon>Ecdysozoa</taxon>
        <taxon>Arthropoda</taxon>
        <taxon>Crustacea</taxon>
        <taxon>Multicrustacea</taxon>
        <taxon>Malacostraca</taxon>
        <taxon>Eumalacostraca</taxon>
        <taxon>Eucarida</taxon>
        <taxon>Decapoda</taxon>
        <taxon>Pleocyemata</taxon>
        <taxon>Brachyura</taxon>
        <taxon>Eubrachyura</taxon>
        <taxon>Portunoidea</taxon>
        <taxon>Portunidae</taxon>
        <taxon>Portuninae</taxon>
        <taxon>Portunus</taxon>
    </lineage>
</organism>
<comment type="caution">
    <text evidence="1">The sequence shown here is derived from an EMBL/GenBank/DDBJ whole genome shotgun (WGS) entry which is preliminary data.</text>
</comment>